<dbReference type="SUPFAM" id="SSF52540">
    <property type="entry name" value="P-loop containing nucleoside triphosphate hydrolases"/>
    <property type="match status" value="1"/>
</dbReference>
<keyword evidence="2" id="KW-0963">Cytoplasm</keyword>
<dbReference type="OrthoDB" id="3176171at2759"/>
<feature type="region of interest" description="Disordered" evidence="6">
    <location>
        <begin position="187"/>
        <end position="220"/>
    </location>
</feature>
<organism evidence="8 9">
    <name type="scientific">Psilocybe cyanescens</name>
    <dbReference type="NCBI Taxonomy" id="93625"/>
    <lineage>
        <taxon>Eukaryota</taxon>
        <taxon>Fungi</taxon>
        <taxon>Dikarya</taxon>
        <taxon>Basidiomycota</taxon>
        <taxon>Agaricomycotina</taxon>
        <taxon>Agaricomycetes</taxon>
        <taxon>Agaricomycetidae</taxon>
        <taxon>Agaricales</taxon>
        <taxon>Agaricineae</taxon>
        <taxon>Strophariaceae</taxon>
        <taxon>Psilocybe</taxon>
    </lineage>
</organism>
<feature type="domain" description="Kinesin motor" evidence="7">
    <location>
        <begin position="33"/>
        <end position="220"/>
    </location>
</feature>
<dbReference type="Pfam" id="PF00225">
    <property type="entry name" value="Kinesin"/>
    <property type="match status" value="1"/>
</dbReference>
<dbReference type="InterPro" id="IPR047149">
    <property type="entry name" value="KIF11-like"/>
</dbReference>
<dbReference type="STRING" id="93625.A0A409XTJ1"/>
<dbReference type="GO" id="GO:0008017">
    <property type="term" value="F:microtubule binding"/>
    <property type="evidence" value="ECO:0007669"/>
    <property type="project" value="InterPro"/>
</dbReference>
<dbReference type="GO" id="GO:0000073">
    <property type="term" value="P:initial mitotic spindle pole body separation"/>
    <property type="evidence" value="ECO:0007669"/>
    <property type="project" value="TreeGrafter"/>
</dbReference>
<evidence type="ECO:0000313" key="8">
    <source>
        <dbReference type="EMBL" id="PPQ94152.1"/>
    </source>
</evidence>
<keyword evidence="9" id="KW-1185">Reference proteome</keyword>
<dbReference type="InterPro" id="IPR001752">
    <property type="entry name" value="Kinesin_motor_dom"/>
</dbReference>
<protein>
    <recommendedName>
        <fullName evidence="7">Kinesin motor domain-containing protein</fullName>
    </recommendedName>
</protein>
<accession>A0A409XTJ1</accession>
<dbReference type="GO" id="GO:0005524">
    <property type="term" value="F:ATP binding"/>
    <property type="evidence" value="ECO:0007669"/>
    <property type="project" value="InterPro"/>
</dbReference>
<comment type="caution">
    <text evidence="8">The sequence shown here is derived from an EMBL/GenBank/DDBJ whole genome shotgun (WGS) entry which is preliminary data.</text>
</comment>
<dbReference type="Proteomes" id="UP000283269">
    <property type="component" value="Unassembled WGS sequence"/>
</dbReference>
<comment type="subcellular location">
    <subcellularLocation>
        <location evidence="1">Cytoplasm</location>
        <location evidence="1">Cytoskeleton</location>
    </subcellularLocation>
</comment>
<evidence type="ECO:0000313" key="9">
    <source>
        <dbReference type="Proteomes" id="UP000283269"/>
    </source>
</evidence>
<gene>
    <name evidence="8" type="ORF">CVT25_008020</name>
</gene>
<dbReference type="PROSITE" id="PS50067">
    <property type="entry name" value="KINESIN_MOTOR_2"/>
    <property type="match status" value="1"/>
</dbReference>
<sequence>MLPPQQLQQSRSVLAAIFFFTGSRFGHTGLCWNIWETTRKSRHGDTHSNINGPKEGKELTIQILKLNSSPGMHTRAPTQTFPYDIDFGPEANQSMIFHNVIAPLVKEIIEGYNSTVFAYGFIMQGDLAPSPVDGPALTAGIIPRVIIFIYGLYSNNILYGTLQRGASGPDFDIAAHRPVSTCTRINNNLNPMPPPQQLQRPQSIMSQPPSSSLQRIASDT</sequence>
<keyword evidence="4" id="KW-0206">Cytoskeleton</keyword>
<evidence type="ECO:0000256" key="6">
    <source>
        <dbReference type="SAM" id="MobiDB-lite"/>
    </source>
</evidence>
<evidence type="ECO:0000256" key="3">
    <source>
        <dbReference type="ARBA" id="ARBA00023175"/>
    </source>
</evidence>
<keyword evidence="3" id="KW-0505">Motor protein</keyword>
<dbReference type="InterPro" id="IPR036961">
    <property type="entry name" value="Kinesin_motor_dom_sf"/>
</dbReference>
<dbReference type="GO" id="GO:0072686">
    <property type="term" value="C:mitotic spindle"/>
    <property type="evidence" value="ECO:0007669"/>
    <property type="project" value="TreeGrafter"/>
</dbReference>
<dbReference type="GO" id="GO:0007018">
    <property type="term" value="P:microtubule-based movement"/>
    <property type="evidence" value="ECO:0007669"/>
    <property type="project" value="InterPro"/>
</dbReference>
<dbReference type="GO" id="GO:0005876">
    <property type="term" value="C:spindle microtubule"/>
    <property type="evidence" value="ECO:0007669"/>
    <property type="project" value="TreeGrafter"/>
</dbReference>
<evidence type="ECO:0000256" key="4">
    <source>
        <dbReference type="ARBA" id="ARBA00023212"/>
    </source>
</evidence>
<dbReference type="AlphaFoldDB" id="A0A409XTJ1"/>
<name>A0A409XTJ1_PSICY</name>
<dbReference type="PANTHER" id="PTHR47970">
    <property type="entry name" value="KINESIN-LIKE PROTEIN KIF11"/>
    <property type="match status" value="1"/>
</dbReference>
<proteinExistence type="inferred from homology"/>
<dbReference type="GO" id="GO:0008574">
    <property type="term" value="F:plus-end-directed microtubule motor activity"/>
    <property type="evidence" value="ECO:0007669"/>
    <property type="project" value="TreeGrafter"/>
</dbReference>
<evidence type="ECO:0000259" key="7">
    <source>
        <dbReference type="PROSITE" id="PS50067"/>
    </source>
</evidence>
<dbReference type="InterPro" id="IPR027417">
    <property type="entry name" value="P-loop_NTPase"/>
</dbReference>
<dbReference type="GO" id="GO:0005634">
    <property type="term" value="C:nucleus"/>
    <property type="evidence" value="ECO:0007669"/>
    <property type="project" value="TreeGrafter"/>
</dbReference>
<reference evidence="8 9" key="1">
    <citation type="journal article" date="2018" name="Evol. Lett.">
        <title>Horizontal gene cluster transfer increased hallucinogenic mushroom diversity.</title>
        <authorList>
            <person name="Reynolds H.T."/>
            <person name="Vijayakumar V."/>
            <person name="Gluck-Thaler E."/>
            <person name="Korotkin H.B."/>
            <person name="Matheny P.B."/>
            <person name="Slot J.C."/>
        </authorList>
    </citation>
    <scope>NUCLEOTIDE SEQUENCE [LARGE SCALE GENOMIC DNA]</scope>
    <source>
        <strain evidence="8 9">2631</strain>
    </source>
</reference>
<evidence type="ECO:0000256" key="2">
    <source>
        <dbReference type="ARBA" id="ARBA00022490"/>
    </source>
</evidence>
<comment type="caution">
    <text evidence="5">Lacks conserved residue(s) required for the propagation of feature annotation.</text>
</comment>
<dbReference type="EMBL" id="NHYD01000448">
    <property type="protein sequence ID" value="PPQ94152.1"/>
    <property type="molecule type" value="Genomic_DNA"/>
</dbReference>
<dbReference type="Gene3D" id="3.40.850.10">
    <property type="entry name" value="Kinesin motor domain"/>
    <property type="match status" value="1"/>
</dbReference>
<evidence type="ECO:0000256" key="5">
    <source>
        <dbReference type="PROSITE-ProRule" id="PRU00283"/>
    </source>
</evidence>
<dbReference type="PANTHER" id="PTHR47970:SF12">
    <property type="entry name" value="KINESIN FAMILY MEMBER 11"/>
    <property type="match status" value="1"/>
</dbReference>
<feature type="compositionally biased region" description="Low complexity" evidence="6">
    <location>
        <begin position="197"/>
        <end position="212"/>
    </location>
</feature>
<comment type="similarity">
    <text evidence="5">Belongs to the TRAFAC class myosin-kinesin ATPase superfamily. Kinesin family.</text>
</comment>
<evidence type="ECO:0000256" key="1">
    <source>
        <dbReference type="ARBA" id="ARBA00004245"/>
    </source>
</evidence>
<dbReference type="InParanoid" id="A0A409XTJ1"/>